<keyword evidence="1 8" id="KW-0813">Transport</keyword>
<sequence length="189" mass="19939">MSWIELFLIATGLSMDAFAVSICKGLAMKRCTLGKAGIVGLYFGGFQALMPLIGYFLGVQFRDVITSVDHWIAFILLGVIGGNMIREALGPEACETADASLDVRNMLALAVATSIDALAVGVTFAFLQVNIVPAVCFIGVITFTLSAAGVKIGNVFGTRFKAKAELAGGVILIMIGAKILLEHLGILPW</sequence>
<comment type="caution">
    <text evidence="9">The sequence shown here is derived from an EMBL/GenBank/DDBJ whole genome shotgun (WGS) entry which is preliminary data.</text>
</comment>
<dbReference type="GO" id="GO:0005384">
    <property type="term" value="F:manganese ion transmembrane transporter activity"/>
    <property type="evidence" value="ECO:0007669"/>
    <property type="project" value="UniProtKB-UniRule"/>
</dbReference>
<feature type="transmembrane region" description="Helical" evidence="8">
    <location>
        <begin position="6"/>
        <end position="27"/>
    </location>
</feature>
<dbReference type="InterPro" id="IPR022929">
    <property type="entry name" value="Put_MntP"/>
</dbReference>
<accession>A0A938X1N3</accession>
<evidence type="ECO:0000256" key="5">
    <source>
        <dbReference type="ARBA" id="ARBA00023065"/>
    </source>
</evidence>
<keyword evidence="4 8" id="KW-1133">Transmembrane helix</keyword>
<protein>
    <recommendedName>
        <fullName evidence="8">Putative manganese efflux pump MntP</fullName>
    </recommendedName>
</protein>
<name>A0A938X1N3_9CLOT</name>
<evidence type="ECO:0000256" key="7">
    <source>
        <dbReference type="ARBA" id="ARBA00023211"/>
    </source>
</evidence>
<evidence type="ECO:0000313" key="10">
    <source>
        <dbReference type="Proteomes" id="UP000713880"/>
    </source>
</evidence>
<evidence type="ECO:0000256" key="6">
    <source>
        <dbReference type="ARBA" id="ARBA00023136"/>
    </source>
</evidence>
<keyword evidence="6 8" id="KW-0472">Membrane</keyword>
<evidence type="ECO:0000256" key="2">
    <source>
        <dbReference type="ARBA" id="ARBA00022475"/>
    </source>
</evidence>
<feature type="transmembrane region" description="Helical" evidence="8">
    <location>
        <begin position="131"/>
        <end position="152"/>
    </location>
</feature>
<gene>
    <name evidence="8" type="primary">mntP</name>
    <name evidence="9" type="ORF">H6A13_03125</name>
</gene>
<dbReference type="GO" id="GO:0005886">
    <property type="term" value="C:plasma membrane"/>
    <property type="evidence" value="ECO:0007669"/>
    <property type="project" value="UniProtKB-SubCell"/>
</dbReference>
<dbReference type="EMBL" id="JACJLV010000006">
    <property type="protein sequence ID" value="MBM6826100.1"/>
    <property type="molecule type" value="Genomic_DNA"/>
</dbReference>
<feature type="transmembrane region" description="Helical" evidence="8">
    <location>
        <begin position="39"/>
        <end position="58"/>
    </location>
</feature>
<comment type="function">
    <text evidence="8">Probably functions as a manganese efflux pump.</text>
</comment>
<dbReference type="InterPro" id="IPR003810">
    <property type="entry name" value="Mntp/YtaF"/>
</dbReference>
<evidence type="ECO:0000256" key="3">
    <source>
        <dbReference type="ARBA" id="ARBA00022692"/>
    </source>
</evidence>
<dbReference type="RefSeq" id="WP_204908162.1">
    <property type="nucleotide sequence ID" value="NZ_JACJLV010000006.1"/>
</dbReference>
<feature type="transmembrane region" description="Helical" evidence="8">
    <location>
        <begin position="164"/>
        <end position="181"/>
    </location>
</feature>
<organism evidence="9 10">
    <name type="scientific">Mordavella massiliensis</name>
    <dbReference type="NCBI Taxonomy" id="1871024"/>
    <lineage>
        <taxon>Bacteria</taxon>
        <taxon>Bacillati</taxon>
        <taxon>Bacillota</taxon>
        <taxon>Clostridia</taxon>
        <taxon>Eubacteriales</taxon>
        <taxon>Clostridiaceae</taxon>
        <taxon>Mordavella</taxon>
    </lineage>
</organism>
<keyword evidence="2 8" id="KW-1003">Cell membrane</keyword>
<evidence type="ECO:0000256" key="8">
    <source>
        <dbReference type="HAMAP-Rule" id="MF_01521"/>
    </source>
</evidence>
<dbReference type="Pfam" id="PF02659">
    <property type="entry name" value="Mntp"/>
    <property type="match status" value="1"/>
</dbReference>
<dbReference type="PANTHER" id="PTHR35529">
    <property type="entry name" value="MANGANESE EFFLUX PUMP MNTP-RELATED"/>
    <property type="match status" value="1"/>
</dbReference>
<reference evidence="9" key="2">
    <citation type="journal article" date="2021" name="Sci. Rep.">
        <title>The distribution of antibiotic resistance genes in chicken gut microbiota commensals.</title>
        <authorList>
            <person name="Juricova H."/>
            <person name="Matiasovicova J."/>
            <person name="Kubasova T."/>
            <person name="Cejkova D."/>
            <person name="Rychlik I."/>
        </authorList>
    </citation>
    <scope>NUCLEOTIDE SEQUENCE</scope>
    <source>
        <strain evidence="9">An420c</strain>
    </source>
</reference>
<feature type="transmembrane region" description="Helical" evidence="8">
    <location>
        <begin position="106"/>
        <end position="125"/>
    </location>
</feature>
<reference evidence="9" key="1">
    <citation type="submission" date="2020-08" db="EMBL/GenBank/DDBJ databases">
        <authorList>
            <person name="Cejkova D."/>
            <person name="Kubasova T."/>
            <person name="Jahodarova E."/>
            <person name="Rychlik I."/>
        </authorList>
    </citation>
    <scope>NUCLEOTIDE SEQUENCE</scope>
    <source>
        <strain evidence="9">An420c</strain>
    </source>
</reference>
<keyword evidence="7 8" id="KW-0464">Manganese</keyword>
<keyword evidence="5 8" id="KW-0406">Ion transport</keyword>
<comment type="similarity">
    <text evidence="8">Belongs to the MntP (TC 9.B.29) family.</text>
</comment>
<evidence type="ECO:0000256" key="4">
    <source>
        <dbReference type="ARBA" id="ARBA00022989"/>
    </source>
</evidence>
<comment type="subcellular location">
    <subcellularLocation>
        <location evidence="8">Cell membrane</location>
        <topology evidence="8">Multi-pass membrane protein</topology>
    </subcellularLocation>
</comment>
<evidence type="ECO:0000256" key="1">
    <source>
        <dbReference type="ARBA" id="ARBA00022448"/>
    </source>
</evidence>
<dbReference type="AlphaFoldDB" id="A0A938X1N3"/>
<evidence type="ECO:0000313" key="9">
    <source>
        <dbReference type="EMBL" id="MBM6826100.1"/>
    </source>
</evidence>
<keyword evidence="10" id="KW-1185">Reference proteome</keyword>
<dbReference type="HAMAP" id="MF_01521">
    <property type="entry name" value="MntP_pump"/>
    <property type="match status" value="1"/>
</dbReference>
<keyword evidence="3 8" id="KW-0812">Transmembrane</keyword>
<dbReference type="PANTHER" id="PTHR35529:SF1">
    <property type="entry name" value="MANGANESE EFFLUX PUMP MNTP-RELATED"/>
    <property type="match status" value="1"/>
</dbReference>
<proteinExistence type="inferred from homology"/>
<feature type="transmembrane region" description="Helical" evidence="8">
    <location>
        <begin position="64"/>
        <end position="85"/>
    </location>
</feature>
<dbReference type="Proteomes" id="UP000713880">
    <property type="component" value="Unassembled WGS sequence"/>
</dbReference>